<feature type="transmembrane region" description="Helical" evidence="11">
    <location>
        <begin position="39"/>
        <end position="58"/>
    </location>
</feature>
<evidence type="ECO:0000256" key="7">
    <source>
        <dbReference type="ARBA" id="ARBA00023157"/>
    </source>
</evidence>
<evidence type="ECO:0000256" key="11">
    <source>
        <dbReference type="SAM" id="Phobius"/>
    </source>
</evidence>
<dbReference type="Proteomes" id="UP000694395">
    <property type="component" value="Chromosome 24"/>
</dbReference>
<dbReference type="PRINTS" id="PR01735">
    <property type="entry name" value="P2Y13PRNCPTR"/>
</dbReference>
<evidence type="ECO:0000313" key="13">
    <source>
        <dbReference type="Ensembl" id="ENSOMYP00000039262.2"/>
    </source>
</evidence>
<dbReference type="GO" id="GO:0045028">
    <property type="term" value="F:G protein-coupled purinergic nucleotide receptor activity"/>
    <property type="evidence" value="ECO:0007669"/>
    <property type="project" value="InterPro"/>
</dbReference>
<evidence type="ECO:0000256" key="10">
    <source>
        <dbReference type="RuleBase" id="RU000688"/>
    </source>
</evidence>
<evidence type="ECO:0000256" key="6">
    <source>
        <dbReference type="ARBA" id="ARBA00023136"/>
    </source>
</evidence>
<keyword evidence="7" id="KW-1015">Disulfide bond</keyword>
<dbReference type="InterPro" id="IPR017452">
    <property type="entry name" value="GPCR_Rhodpsn_7TM"/>
</dbReference>
<dbReference type="AlphaFoldDB" id="A0A8C7QQ08"/>
<keyword evidence="14" id="KW-1185">Reference proteome</keyword>
<feature type="transmembrane region" description="Helical" evidence="11">
    <location>
        <begin position="148"/>
        <end position="170"/>
    </location>
</feature>
<evidence type="ECO:0000256" key="5">
    <source>
        <dbReference type="ARBA" id="ARBA00023040"/>
    </source>
</evidence>
<dbReference type="PROSITE" id="PS50262">
    <property type="entry name" value="G_PROTEIN_RECEP_F1_2"/>
    <property type="match status" value="1"/>
</dbReference>
<dbReference type="PANTHER" id="PTHR24233">
    <property type="entry name" value="P2Y PURINOCEPTOR-RELATED G-PROTEIN COUPLED RECEPTOR"/>
    <property type="match status" value="1"/>
</dbReference>
<comment type="similarity">
    <text evidence="10">Belongs to the G-protein coupled receptor 1 family.</text>
</comment>
<keyword evidence="5 10" id="KW-0297">G-protein coupled receptor</keyword>
<organism evidence="13 14">
    <name type="scientific">Oncorhynchus mykiss</name>
    <name type="common">Rainbow trout</name>
    <name type="synonym">Salmo gairdneri</name>
    <dbReference type="NCBI Taxonomy" id="8022"/>
    <lineage>
        <taxon>Eukaryota</taxon>
        <taxon>Metazoa</taxon>
        <taxon>Chordata</taxon>
        <taxon>Craniata</taxon>
        <taxon>Vertebrata</taxon>
        <taxon>Euteleostomi</taxon>
        <taxon>Actinopterygii</taxon>
        <taxon>Neopterygii</taxon>
        <taxon>Teleostei</taxon>
        <taxon>Protacanthopterygii</taxon>
        <taxon>Salmoniformes</taxon>
        <taxon>Salmonidae</taxon>
        <taxon>Salmoninae</taxon>
        <taxon>Oncorhynchus</taxon>
    </lineage>
</organism>
<gene>
    <name evidence="13" type="primary">P2RY13</name>
</gene>
<feature type="transmembrane region" description="Helical" evidence="11">
    <location>
        <begin position="205"/>
        <end position="226"/>
    </location>
</feature>
<feature type="transmembrane region" description="Helical" evidence="11">
    <location>
        <begin position="290"/>
        <end position="309"/>
    </location>
</feature>
<keyword evidence="6 11" id="KW-0472">Membrane</keyword>
<dbReference type="Gene3D" id="1.20.1070.10">
    <property type="entry name" value="Rhodopsin 7-helix transmembrane proteins"/>
    <property type="match status" value="1"/>
</dbReference>
<dbReference type="PANTHER" id="PTHR24233:SF10">
    <property type="entry name" value="P2Y PURINOCEPTOR 13"/>
    <property type="match status" value="1"/>
</dbReference>
<dbReference type="Ensembl" id="ENSOMYT00000042855.2">
    <property type="protein sequence ID" value="ENSOMYP00000039262.2"/>
    <property type="gene ID" value="ENSOMYG00000018224.2"/>
</dbReference>
<evidence type="ECO:0000256" key="8">
    <source>
        <dbReference type="ARBA" id="ARBA00023170"/>
    </source>
</evidence>
<feature type="transmembrane region" description="Helical" evidence="11">
    <location>
        <begin position="247"/>
        <end position="264"/>
    </location>
</feature>
<dbReference type="GO" id="GO:0005886">
    <property type="term" value="C:plasma membrane"/>
    <property type="evidence" value="ECO:0007669"/>
    <property type="project" value="UniProtKB-SubCell"/>
</dbReference>
<reference evidence="13" key="1">
    <citation type="submission" date="2020-07" db="EMBL/GenBank/DDBJ databases">
        <title>A long reads based de novo assembly of the rainbow trout Arlee double haploid line genome.</title>
        <authorList>
            <person name="Gao G."/>
            <person name="Palti Y."/>
        </authorList>
    </citation>
    <scope>NUCLEOTIDE SEQUENCE [LARGE SCALE GENOMIC DNA]</scope>
</reference>
<reference evidence="13" key="3">
    <citation type="submission" date="2025-09" db="UniProtKB">
        <authorList>
            <consortium name="Ensembl"/>
        </authorList>
    </citation>
    <scope>IDENTIFICATION</scope>
</reference>
<evidence type="ECO:0000256" key="1">
    <source>
        <dbReference type="ARBA" id="ARBA00004651"/>
    </source>
</evidence>
<dbReference type="PROSITE" id="PS00237">
    <property type="entry name" value="G_PROTEIN_RECEP_F1_1"/>
    <property type="match status" value="1"/>
</dbReference>
<dbReference type="PRINTS" id="PR00237">
    <property type="entry name" value="GPCRRHODOPSN"/>
</dbReference>
<keyword evidence="8 10" id="KW-0675">Receptor</keyword>
<keyword evidence="2" id="KW-1003">Cell membrane</keyword>
<evidence type="ECO:0000256" key="9">
    <source>
        <dbReference type="ARBA" id="ARBA00023224"/>
    </source>
</evidence>
<evidence type="ECO:0000256" key="3">
    <source>
        <dbReference type="ARBA" id="ARBA00022692"/>
    </source>
</evidence>
<feature type="domain" description="G-protein coupled receptors family 1 profile" evidence="12">
    <location>
        <begin position="50"/>
        <end position="306"/>
    </location>
</feature>
<name>A0A8C7QQ08_ONCMY</name>
<proteinExistence type="inferred from homology"/>
<keyword evidence="9 10" id="KW-0807">Transducer</keyword>
<protein>
    <submittedName>
        <fullName evidence="13">Purinergic receptor P2Y13</fullName>
    </submittedName>
</protein>
<keyword evidence="4 11" id="KW-1133">Transmembrane helix</keyword>
<evidence type="ECO:0000256" key="4">
    <source>
        <dbReference type="ARBA" id="ARBA00022989"/>
    </source>
</evidence>
<evidence type="ECO:0000313" key="14">
    <source>
        <dbReference type="Proteomes" id="UP000694395"/>
    </source>
</evidence>
<evidence type="ECO:0000256" key="2">
    <source>
        <dbReference type="ARBA" id="ARBA00022475"/>
    </source>
</evidence>
<dbReference type="GeneTree" id="ENSGT01110000267167"/>
<keyword evidence="3 10" id="KW-0812">Transmembrane</keyword>
<feature type="transmembrane region" description="Helical" evidence="11">
    <location>
        <begin position="110"/>
        <end position="128"/>
    </location>
</feature>
<dbReference type="InterPro" id="IPR000276">
    <property type="entry name" value="GPCR_Rhodpsn"/>
</dbReference>
<dbReference type="Pfam" id="PF00001">
    <property type="entry name" value="7tm_1"/>
    <property type="match status" value="1"/>
</dbReference>
<dbReference type="PRINTS" id="PR01157">
    <property type="entry name" value="P2YPURNOCPTR"/>
</dbReference>
<dbReference type="SUPFAM" id="SSF81321">
    <property type="entry name" value="Family A G protein-coupled receptor-like"/>
    <property type="match status" value="1"/>
</dbReference>
<dbReference type="InterPro" id="IPR008109">
    <property type="entry name" value="P2Y13_rcpt"/>
</dbReference>
<comment type="subcellular location">
    <subcellularLocation>
        <location evidence="1">Cell membrane</location>
        <topology evidence="1">Multi-pass membrane protein</topology>
    </subcellularLocation>
</comment>
<evidence type="ECO:0000259" key="12">
    <source>
        <dbReference type="PROSITE" id="PS50262"/>
    </source>
</evidence>
<accession>A0A8C7QQ08</accession>
<reference evidence="13" key="2">
    <citation type="submission" date="2025-08" db="UniProtKB">
        <authorList>
            <consortium name="Ensembl"/>
        </authorList>
    </citation>
    <scope>IDENTIFICATION</scope>
</reference>
<sequence length="372" mass="42155">NKNRFLLITEISHLPKYSETLRINIELCFYTINMTITSLYFLSFIPALIINGVAAWVCMHLRSTSTFMVYLKNLLAADLLMTLTIPLKAANILPSAPLALKAFSCRYSDVIFYLCMYMSIILLGLISLDRFFKIIRPCGRLLGQNLVFGKVLSASIWVVLLATDVIPTMILTNQDPTNKTNEACMEMKSEAGHGLHRGVVIFNNSIFWVVCVLICFCYICIARKVFKSYRKSGSSNDEGRHKTNVRVFLVLVVFLVCFGPYHAIRIPYTQLQVTQTTSCAKATFRISKKITLWMSAMNVCLDPLIYFFLCKTFRTTLFKTLRLPPGTCCWLTGRGSDPNTAEDQTQTQETPLGDSNQIKSNVICHMHRILQV</sequence>